<feature type="transmembrane region" description="Helical" evidence="1">
    <location>
        <begin position="32"/>
        <end position="52"/>
    </location>
</feature>
<dbReference type="AlphaFoldDB" id="A0A1H8SF74"/>
<dbReference type="OrthoDB" id="9096701at2"/>
<protein>
    <recommendedName>
        <fullName evidence="4">Transmembrane protein</fullName>
    </recommendedName>
</protein>
<dbReference type="InterPro" id="IPR014717">
    <property type="entry name" value="Transl_elong_EF1B/ribsomal_bS6"/>
</dbReference>
<gene>
    <name evidence="2" type="ORF">SAMN05216333_11847</name>
</gene>
<reference evidence="3" key="1">
    <citation type="submission" date="2016-10" db="EMBL/GenBank/DDBJ databases">
        <authorList>
            <person name="Varghese N."/>
            <person name="Submissions S."/>
        </authorList>
    </citation>
    <scope>NUCLEOTIDE SEQUENCE [LARGE SCALE GENOMIC DNA]</scope>
    <source>
        <strain evidence="3">Nm76</strain>
    </source>
</reference>
<sequence length="198" mass="22451">MDASFLKTGTIQTQLDRLMLQLRWQAGRLGTIGKIGLGLIVVAGIYFFSAVLPQDSDLQKLKERAETLQLQELAKQSPGEMEGGKKLNSDQALQVFYDYFPRIDSSPFWIRELVQLAKKHGVDLSSSEYRLMNESDARLARYEMILPVKGRYPQIRAFMAEALVKVPAMAISAIALKRENITSDKLEVRLEINLYLNK</sequence>
<keyword evidence="1" id="KW-0812">Transmembrane</keyword>
<keyword evidence="1" id="KW-0472">Membrane</keyword>
<accession>A0A1H8SF74</accession>
<keyword evidence="3" id="KW-1185">Reference proteome</keyword>
<evidence type="ECO:0008006" key="4">
    <source>
        <dbReference type="Google" id="ProtNLM"/>
    </source>
</evidence>
<evidence type="ECO:0000256" key="1">
    <source>
        <dbReference type="SAM" id="Phobius"/>
    </source>
</evidence>
<proteinExistence type="predicted"/>
<dbReference type="EMBL" id="FODO01000018">
    <property type="protein sequence ID" value="SEO77312.1"/>
    <property type="molecule type" value="Genomic_DNA"/>
</dbReference>
<dbReference type="STRING" id="42354.SAMN05216333_11847"/>
<dbReference type="Proteomes" id="UP000198814">
    <property type="component" value="Unassembled WGS sequence"/>
</dbReference>
<evidence type="ECO:0000313" key="3">
    <source>
        <dbReference type="Proteomes" id="UP000198814"/>
    </source>
</evidence>
<organism evidence="2 3">
    <name type="scientific">Nitrosomonas oligotropha</name>
    <dbReference type="NCBI Taxonomy" id="42354"/>
    <lineage>
        <taxon>Bacteria</taxon>
        <taxon>Pseudomonadati</taxon>
        <taxon>Pseudomonadota</taxon>
        <taxon>Betaproteobacteria</taxon>
        <taxon>Nitrosomonadales</taxon>
        <taxon>Nitrosomonadaceae</taxon>
        <taxon>Nitrosomonas</taxon>
    </lineage>
</organism>
<evidence type="ECO:0000313" key="2">
    <source>
        <dbReference type="EMBL" id="SEO77312.1"/>
    </source>
</evidence>
<name>A0A1H8SF74_9PROT</name>
<keyword evidence="1" id="KW-1133">Transmembrane helix</keyword>
<dbReference type="Gene3D" id="3.30.70.60">
    <property type="match status" value="1"/>
</dbReference>